<dbReference type="GO" id="GO:0016813">
    <property type="term" value="F:hydrolase activity, acting on carbon-nitrogen (but not peptide) bonds, in linear amidines"/>
    <property type="evidence" value="ECO:0007669"/>
    <property type="project" value="InterPro"/>
</dbReference>
<dbReference type="Pfam" id="PF01546">
    <property type="entry name" value="Peptidase_M20"/>
    <property type="match status" value="1"/>
</dbReference>
<reference evidence="5" key="1">
    <citation type="submission" date="2016-10" db="EMBL/GenBank/DDBJ databases">
        <authorList>
            <person name="Varghese N."/>
            <person name="Submissions S."/>
        </authorList>
    </citation>
    <scope>NUCLEOTIDE SEQUENCE [LARGE SCALE GENOMIC DNA]</scope>
    <source>
        <strain evidence="5">ES.061</strain>
    </source>
</reference>
<proteinExistence type="inferred from homology"/>
<organism evidence="4 5">
    <name type="scientific">Nitratireductor aquibiodomus</name>
    <dbReference type="NCBI Taxonomy" id="204799"/>
    <lineage>
        <taxon>Bacteria</taxon>
        <taxon>Pseudomonadati</taxon>
        <taxon>Pseudomonadota</taxon>
        <taxon>Alphaproteobacteria</taxon>
        <taxon>Hyphomicrobiales</taxon>
        <taxon>Phyllobacteriaceae</taxon>
        <taxon>Nitratireductor</taxon>
    </lineage>
</organism>
<dbReference type="PANTHER" id="PTHR32494">
    <property type="entry name" value="ALLANTOATE DEIMINASE-RELATED"/>
    <property type="match status" value="1"/>
</dbReference>
<accession>A0A1H4IQB1</accession>
<sequence>MFEKQAGLMANTPGINSQRLRALLDGVNTFGRNPQTGGYNRVGYSDADMAVRSWFLEQMRADGLAVHRDPVANLFGRYGPADGPCIMAGSHLDTVPEGGAFDGALGACVALECVRAMKDVGFTPATAIEVVATAEEEGRFGGMLGSQAIAGVVTAQWLNEARDADGIRLADAMRDQGLNARDALDAARPPRDVKAFLELHIEQGPVLEQAGIPVGIADSVAGVINLAVSLLGRANHSGTTPMNLRADAFAGLSAVGQAVRSINAEHGGERSRITIGKVTLQPNFIHTVPGRADFIINIRDTDPGTMAALAQAMEQAVRDAAQANGLSFSIEEQSRMEPVRLDGTLVSLLNEEAHRLGLKTLTMPSGAGHDAQTMQALSPSGLIFVPSRDGISHAPEEWTDWEAIEKGAQLMLSALVRLSAIAAD</sequence>
<gene>
    <name evidence="4" type="ORF">SAMN05216452_0249</name>
</gene>
<dbReference type="Proteomes" id="UP000199064">
    <property type="component" value="Unassembled WGS sequence"/>
</dbReference>
<dbReference type="AlphaFoldDB" id="A0A1H4IQB1"/>
<evidence type="ECO:0000256" key="3">
    <source>
        <dbReference type="PIRSR" id="PIRSR001235-1"/>
    </source>
</evidence>
<dbReference type="PIRSF" id="PIRSF001235">
    <property type="entry name" value="Amidase_carbamoylase"/>
    <property type="match status" value="1"/>
</dbReference>
<dbReference type="SUPFAM" id="SSF55031">
    <property type="entry name" value="Bacterial exopeptidase dimerisation domain"/>
    <property type="match status" value="1"/>
</dbReference>
<dbReference type="NCBIfam" id="TIGR01879">
    <property type="entry name" value="hydantase"/>
    <property type="match status" value="1"/>
</dbReference>
<dbReference type="InterPro" id="IPR010158">
    <property type="entry name" value="Amidase_Cbmase"/>
</dbReference>
<feature type="binding site" evidence="3">
    <location>
        <position position="91"/>
    </location>
    <ligand>
        <name>Zn(2+)</name>
        <dbReference type="ChEBI" id="CHEBI:29105"/>
        <label>1</label>
    </ligand>
</feature>
<feature type="binding site" evidence="3">
    <location>
        <position position="102"/>
    </location>
    <ligand>
        <name>Zn(2+)</name>
        <dbReference type="ChEBI" id="CHEBI:29105"/>
        <label>2</label>
    </ligand>
</feature>
<dbReference type="InterPro" id="IPR002933">
    <property type="entry name" value="Peptidase_M20"/>
</dbReference>
<feature type="binding site" evidence="3">
    <location>
        <position position="200"/>
    </location>
    <ligand>
        <name>Zn(2+)</name>
        <dbReference type="ChEBI" id="CHEBI:29105"/>
        <label>1</label>
    </ligand>
</feature>
<evidence type="ECO:0000256" key="1">
    <source>
        <dbReference type="ARBA" id="ARBA00006153"/>
    </source>
</evidence>
<dbReference type="Gene3D" id="3.40.630.10">
    <property type="entry name" value="Zn peptidases"/>
    <property type="match status" value="1"/>
</dbReference>
<dbReference type="EMBL" id="FNSL01000001">
    <property type="protein sequence ID" value="SEB35392.1"/>
    <property type="molecule type" value="Genomic_DNA"/>
</dbReference>
<name>A0A1H4IQB1_9HYPH</name>
<dbReference type="GO" id="GO:0046872">
    <property type="term" value="F:metal ion binding"/>
    <property type="evidence" value="ECO:0007669"/>
    <property type="project" value="UniProtKB-KW"/>
</dbReference>
<feature type="binding site" evidence="3">
    <location>
        <position position="102"/>
    </location>
    <ligand>
        <name>Zn(2+)</name>
        <dbReference type="ChEBI" id="CHEBI:29105"/>
        <label>1</label>
    </ligand>
</feature>
<comment type="cofactor">
    <cofactor evidence="3">
        <name>Zn(2+)</name>
        <dbReference type="ChEBI" id="CHEBI:29105"/>
    </cofactor>
    <text evidence="3">Binds 2 Zn(2+) ions per subunit.</text>
</comment>
<feature type="binding site" evidence="3">
    <location>
        <position position="137"/>
    </location>
    <ligand>
        <name>Zn(2+)</name>
        <dbReference type="ChEBI" id="CHEBI:29105"/>
        <label>2</label>
    </ligand>
</feature>
<dbReference type="SUPFAM" id="SSF53187">
    <property type="entry name" value="Zn-dependent exopeptidases"/>
    <property type="match status" value="1"/>
</dbReference>
<dbReference type="RefSeq" id="WP_090326147.1">
    <property type="nucleotide sequence ID" value="NZ_FNSL01000001.1"/>
</dbReference>
<dbReference type="PANTHER" id="PTHR32494:SF5">
    <property type="entry name" value="ALLANTOATE AMIDOHYDROLASE"/>
    <property type="match status" value="1"/>
</dbReference>
<keyword evidence="3" id="KW-0862">Zinc</keyword>
<feature type="binding site" evidence="3">
    <location>
        <position position="393"/>
    </location>
    <ligand>
        <name>Zn(2+)</name>
        <dbReference type="ChEBI" id="CHEBI:29105"/>
        <label>2</label>
    </ligand>
</feature>
<dbReference type="CDD" id="cd03884">
    <property type="entry name" value="M20_bAS"/>
    <property type="match status" value="1"/>
</dbReference>
<evidence type="ECO:0000256" key="2">
    <source>
        <dbReference type="ARBA" id="ARBA00022801"/>
    </source>
</evidence>
<evidence type="ECO:0000313" key="4">
    <source>
        <dbReference type="EMBL" id="SEB35392.1"/>
    </source>
</evidence>
<dbReference type="InterPro" id="IPR036264">
    <property type="entry name" value="Bact_exopeptidase_dim_dom"/>
</dbReference>
<evidence type="ECO:0000313" key="5">
    <source>
        <dbReference type="Proteomes" id="UP000199064"/>
    </source>
</evidence>
<keyword evidence="2 4" id="KW-0378">Hydrolase</keyword>
<dbReference type="NCBIfam" id="NF006771">
    <property type="entry name" value="PRK09290.1-5"/>
    <property type="match status" value="1"/>
</dbReference>
<protein>
    <submittedName>
        <fullName evidence="4">N-carbamoyl-L-amino-acid hydrolase</fullName>
    </submittedName>
</protein>
<comment type="similarity">
    <text evidence="1">Belongs to the peptidase M20 family.</text>
</comment>
<keyword evidence="3" id="KW-0479">Metal-binding</keyword>
<dbReference type="Gene3D" id="3.30.70.360">
    <property type="match status" value="1"/>
</dbReference>
<keyword evidence="5" id="KW-1185">Reference proteome</keyword>